<dbReference type="InterPro" id="IPR015797">
    <property type="entry name" value="NUDIX_hydrolase-like_dom_sf"/>
</dbReference>
<dbReference type="InterPro" id="IPR020084">
    <property type="entry name" value="NUDIX_hydrolase_CS"/>
</dbReference>
<gene>
    <name evidence="18" type="ORF">GCM10011487_34050</name>
</gene>
<dbReference type="EMBL" id="BLJN01000003">
    <property type="protein sequence ID" value="GFE81405.1"/>
    <property type="molecule type" value="Genomic_DNA"/>
</dbReference>
<keyword evidence="6" id="KW-0227">DNA damage</keyword>
<keyword evidence="8" id="KW-0460">Magnesium</keyword>
<dbReference type="PROSITE" id="PS00893">
    <property type="entry name" value="NUDIX_BOX"/>
    <property type="match status" value="1"/>
</dbReference>
<dbReference type="PRINTS" id="PR00502">
    <property type="entry name" value="NUDIXFAMILY"/>
</dbReference>
<dbReference type="SUPFAM" id="SSF55811">
    <property type="entry name" value="Nudix"/>
    <property type="match status" value="1"/>
</dbReference>
<comment type="catalytic activity">
    <reaction evidence="10">
        <text>8-oxo-dGTP + H2O = 8-oxo-dGMP + diphosphate + H(+)</text>
        <dbReference type="Rhea" id="RHEA:31575"/>
        <dbReference type="ChEBI" id="CHEBI:15377"/>
        <dbReference type="ChEBI" id="CHEBI:15378"/>
        <dbReference type="ChEBI" id="CHEBI:33019"/>
        <dbReference type="ChEBI" id="CHEBI:63224"/>
        <dbReference type="ChEBI" id="CHEBI:77896"/>
        <dbReference type="EC" id="3.6.1.55"/>
    </reaction>
</comment>
<organism evidence="18 19">
    <name type="scientific">Steroidobacter agaridevorans</name>
    <dbReference type="NCBI Taxonomy" id="2695856"/>
    <lineage>
        <taxon>Bacteria</taxon>
        <taxon>Pseudomonadati</taxon>
        <taxon>Pseudomonadota</taxon>
        <taxon>Gammaproteobacteria</taxon>
        <taxon>Steroidobacterales</taxon>
        <taxon>Steroidobacteraceae</taxon>
        <taxon>Steroidobacter</taxon>
    </lineage>
</organism>
<dbReference type="InterPro" id="IPR000086">
    <property type="entry name" value="NUDIX_hydrolase_dom"/>
</dbReference>
<dbReference type="RefSeq" id="WP_161813060.1">
    <property type="nucleotide sequence ID" value="NZ_BLJN01000003.1"/>
</dbReference>
<name>A0A829YDP2_9GAMM</name>
<evidence type="ECO:0000256" key="6">
    <source>
        <dbReference type="ARBA" id="ARBA00022763"/>
    </source>
</evidence>
<dbReference type="PROSITE" id="PS51462">
    <property type="entry name" value="NUDIX"/>
    <property type="match status" value="1"/>
</dbReference>
<evidence type="ECO:0000256" key="3">
    <source>
        <dbReference type="ARBA" id="ARBA00022457"/>
    </source>
</evidence>
<keyword evidence="19" id="KW-1185">Reference proteome</keyword>
<evidence type="ECO:0000256" key="7">
    <source>
        <dbReference type="ARBA" id="ARBA00022801"/>
    </source>
</evidence>
<dbReference type="CDD" id="cd03425">
    <property type="entry name" value="NUDIX_MutT_NudA_like"/>
    <property type="match status" value="1"/>
</dbReference>
<evidence type="ECO:0000256" key="14">
    <source>
        <dbReference type="ARBA" id="ARBA00041592"/>
    </source>
</evidence>
<accession>A0A829YDP2</accession>
<evidence type="ECO:0000256" key="15">
    <source>
        <dbReference type="ARBA" id="ARBA00041979"/>
    </source>
</evidence>
<keyword evidence="5" id="KW-0479">Metal-binding</keyword>
<evidence type="ECO:0000313" key="18">
    <source>
        <dbReference type="EMBL" id="GFE81405.1"/>
    </source>
</evidence>
<feature type="domain" description="Nudix hydrolase" evidence="17">
    <location>
        <begin position="1"/>
        <end position="128"/>
    </location>
</feature>
<evidence type="ECO:0000256" key="10">
    <source>
        <dbReference type="ARBA" id="ARBA00035861"/>
    </source>
</evidence>
<dbReference type="GO" id="GO:0008413">
    <property type="term" value="F:8-oxo-7,8-dihydroguanosine triphosphate pyrophosphatase activity"/>
    <property type="evidence" value="ECO:0007669"/>
    <property type="project" value="TreeGrafter"/>
</dbReference>
<keyword evidence="3" id="KW-0515">Mutator protein</keyword>
<dbReference type="AlphaFoldDB" id="A0A829YDP2"/>
<evidence type="ECO:0000256" key="1">
    <source>
        <dbReference type="ARBA" id="ARBA00001946"/>
    </source>
</evidence>
<evidence type="ECO:0000256" key="12">
    <source>
        <dbReference type="ARBA" id="ARBA00038905"/>
    </source>
</evidence>
<comment type="cofactor">
    <cofactor evidence="1">
        <name>Mg(2+)</name>
        <dbReference type="ChEBI" id="CHEBI:18420"/>
    </cofactor>
</comment>
<dbReference type="Proteomes" id="UP000445000">
    <property type="component" value="Unassembled WGS sequence"/>
</dbReference>
<dbReference type="GO" id="GO:0044716">
    <property type="term" value="F:8-oxo-GDP phosphatase activity"/>
    <property type="evidence" value="ECO:0007669"/>
    <property type="project" value="TreeGrafter"/>
</dbReference>
<evidence type="ECO:0000313" key="19">
    <source>
        <dbReference type="Proteomes" id="UP000445000"/>
    </source>
</evidence>
<dbReference type="InterPro" id="IPR029119">
    <property type="entry name" value="MutY_C"/>
</dbReference>
<evidence type="ECO:0000256" key="5">
    <source>
        <dbReference type="ARBA" id="ARBA00022723"/>
    </source>
</evidence>
<evidence type="ECO:0000256" key="13">
    <source>
        <dbReference type="ARBA" id="ARBA00040794"/>
    </source>
</evidence>
<dbReference type="GO" id="GO:0006260">
    <property type="term" value="P:DNA replication"/>
    <property type="evidence" value="ECO:0007669"/>
    <property type="project" value="UniProtKB-KW"/>
</dbReference>
<keyword evidence="9" id="KW-0234">DNA repair</keyword>
<dbReference type="InterPro" id="IPR020476">
    <property type="entry name" value="Nudix_hydrolase"/>
</dbReference>
<dbReference type="PANTHER" id="PTHR47707:SF1">
    <property type="entry name" value="NUDIX HYDROLASE FAMILY PROTEIN"/>
    <property type="match status" value="1"/>
</dbReference>
<proteinExistence type="inferred from homology"/>
<evidence type="ECO:0000256" key="11">
    <source>
        <dbReference type="ARBA" id="ARBA00036904"/>
    </source>
</evidence>
<reference evidence="19" key="1">
    <citation type="submission" date="2020-01" db="EMBL/GenBank/DDBJ databases">
        <title>'Steroidobacter agaridevorans' sp. nov., agar-degrading bacteria isolated from rhizosphere soils.</title>
        <authorList>
            <person name="Ikenaga M."/>
            <person name="Kataoka M."/>
            <person name="Murouchi A."/>
            <person name="Katsuragi S."/>
            <person name="Sakai M."/>
        </authorList>
    </citation>
    <scope>NUCLEOTIDE SEQUENCE [LARGE SCALE GENOMIC DNA]</scope>
    <source>
        <strain evidence="19">YU21-B</strain>
    </source>
</reference>
<dbReference type="FunFam" id="3.90.79.10:FF:000014">
    <property type="entry name" value="8-oxo-dGTP diphosphatase MutT"/>
    <property type="match status" value="1"/>
</dbReference>
<evidence type="ECO:0000259" key="17">
    <source>
        <dbReference type="PROSITE" id="PS51462"/>
    </source>
</evidence>
<dbReference type="GO" id="GO:0046872">
    <property type="term" value="F:metal ion binding"/>
    <property type="evidence" value="ECO:0007669"/>
    <property type="project" value="UniProtKB-KW"/>
</dbReference>
<dbReference type="Pfam" id="PF14815">
    <property type="entry name" value="NUDIX_4"/>
    <property type="match status" value="1"/>
</dbReference>
<evidence type="ECO:0000256" key="2">
    <source>
        <dbReference type="ARBA" id="ARBA00005582"/>
    </source>
</evidence>
<dbReference type="GO" id="GO:0006281">
    <property type="term" value="P:DNA repair"/>
    <property type="evidence" value="ECO:0007669"/>
    <property type="project" value="UniProtKB-KW"/>
</dbReference>
<protein>
    <recommendedName>
        <fullName evidence="13">8-oxo-dGTP diphosphatase</fullName>
        <ecNumber evidence="12">3.6.1.55</ecNumber>
    </recommendedName>
    <alternativeName>
        <fullName evidence="16">7,8-dihydro-8-oxoguanine-triphosphatase</fullName>
    </alternativeName>
    <alternativeName>
        <fullName evidence="15">Mutator protein MutT</fullName>
    </alternativeName>
    <alternativeName>
        <fullName evidence="14">dGTP pyrophosphohydrolase</fullName>
    </alternativeName>
</protein>
<comment type="similarity">
    <text evidence="2">Belongs to the Nudix hydrolase family.</text>
</comment>
<dbReference type="Gene3D" id="3.90.79.10">
    <property type="entry name" value="Nucleoside Triphosphate Pyrophosphohydrolase"/>
    <property type="match status" value="1"/>
</dbReference>
<evidence type="ECO:0000256" key="4">
    <source>
        <dbReference type="ARBA" id="ARBA00022705"/>
    </source>
</evidence>
<comment type="catalytic activity">
    <reaction evidence="11">
        <text>8-oxo-GTP + H2O = 8-oxo-GMP + diphosphate + H(+)</text>
        <dbReference type="Rhea" id="RHEA:67616"/>
        <dbReference type="ChEBI" id="CHEBI:15377"/>
        <dbReference type="ChEBI" id="CHEBI:15378"/>
        <dbReference type="ChEBI" id="CHEBI:33019"/>
        <dbReference type="ChEBI" id="CHEBI:143553"/>
        <dbReference type="ChEBI" id="CHEBI:145694"/>
    </reaction>
</comment>
<dbReference type="InterPro" id="IPR047127">
    <property type="entry name" value="MutT-like"/>
</dbReference>
<dbReference type="GO" id="GO:0044715">
    <property type="term" value="F:8-oxo-dGDP phosphatase activity"/>
    <property type="evidence" value="ECO:0007669"/>
    <property type="project" value="TreeGrafter"/>
</dbReference>
<evidence type="ECO:0000256" key="9">
    <source>
        <dbReference type="ARBA" id="ARBA00023204"/>
    </source>
</evidence>
<keyword evidence="4" id="KW-0235">DNA replication</keyword>
<evidence type="ECO:0000256" key="16">
    <source>
        <dbReference type="ARBA" id="ARBA00042798"/>
    </source>
</evidence>
<keyword evidence="7" id="KW-0378">Hydrolase</keyword>
<dbReference type="GO" id="GO:0035539">
    <property type="term" value="F:8-oxo-7,8-dihydrodeoxyguanosine triphosphate pyrophosphatase activity"/>
    <property type="evidence" value="ECO:0007669"/>
    <property type="project" value="UniProtKB-EC"/>
</dbReference>
<comment type="caution">
    <text evidence="18">The sequence shown here is derived from an EMBL/GenBank/DDBJ whole genome shotgun (WGS) entry which is preliminary data.</text>
</comment>
<evidence type="ECO:0000256" key="8">
    <source>
        <dbReference type="ARBA" id="ARBA00022842"/>
    </source>
</evidence>
<sequence>MIHVVAGALFDEQGRVLIAQRPPGKHMAGGWEFPGGKVEPEEQALAGLQRELREELGIEVLDATPLIAYEHGYSDRRVLLDLWLVSLYTGEARSVEGQPLKWVTLDELDTVGLLEADRPMIPALREARR</sequence>
<dbReference type="EC" id="3.6.1.55" evidence="12"/>
<dbReference type="PANTHER" id="PTHR47707">
    <property type="entry name" value="8-OXO-DGTP DIPHOSPHATASE"/>
    <property type="match status" value="1"/>
</dbReference>